<gene>
    <name evidence="3" type="ORF">CU098_005020</name>
</gene>
<evidence type="ECO:0000256" key="1">
    <source>
        <dbReference type="SAM" id="MobiDB-lite"/>
    </source>
</evidence>
<keyword evidence="2" id="KW-0812">Transmembrane</keyword>
<organism evidence="3 4">
    <name type="scientific">Rhizopus stolonifer</name>
    <name type="common">Rhizopus nigricans</name>
    <dbReference type="NCBI Taxonomy" id="4846"/>
    <lineage>
        <taxon>Eukaryota</taxon>
        <taxon>Fungi</taxon>
        <taxon>Fungi incertae sedis</taxon>
        <taxon>Mucoromycota</taxon>
        <taxon>Mucoromycotina</taxon>
        <taxon>Mucoromycetes</taxon>
        <taxon>Mucorales</taxon>
        <taxon>Mucorineae</taxon>
        <taxon>Rhizopodaceae</taxon>
        <taxon>Rhizopus</taxon>
    </lineage>
</organism>
<dbReference type="EMBL" id="PJQM01002383">
    <property type="protein sequence ID" value="RCH95820.1"/>
    <property type="molecule type" value="Genomic_DNA"/>
</dbReference>
<protein>
    <submittedName>
        <fullName evidence="3">Uncharacterized protein</fullName>
    </submittedName>
</protein>
<keyword evidence="4" id="KW-1185">Reference proteome</keyword>
<dbReference type="Proteomes" id="UP000253551">
    <property type="component" value="Unassembled WGS sequence"/>
</dbReference>
<feature type="region of interest" description="Disordered" evidence="1">
    <location>
        <begin position="1"/>
        <end position="67"/>
    </location>
</feature>
<feature type="compositionally biased region" description="Basic and acidic residues" evidence="1">
    <location>
        <begin position="1"/>
        <end position="18"/>
    </location>
</feature>
<keyword evidence="2" id="KW-1133">Transmembrane helix</keyword>
<dbReference type="OrthoDB" id="10299583at2759"/>
<keyword evidence="2" id="KW-0472">Membrane</keyword>
<evidence type="ECO:0000313" key="4">
    <source>
        <dbReference type="Proteomes" id="UP000253551"/>
    </source>
</evidence>
<reference evidence="3 4" key="1">
    <citation type="journal article" date="2018" name="G3 (Bethesda)">
        <title>Phylogenetic and Phylogenomic Definition of Rhizopus Species.</title>
        <authorList>
            <person name="Gryganskyi A.P."/>
            <person name="Golan J."/>
            <person name="Dolatabadi S."/>
            <person name="Mondo S."/>
            <person name="Robb S."/>
            <person name="Idnurm A."/>
            <person name="Muszewska A."/>
            <person name="Steczkiewicz K."/>
            <person name="Masonjones S."/>
            <person name="Liao H.L."/>
            <person name="Gajdeczka M.T."/>
            <person name="Anike F."/>
            <person name="Vuek A."/>
            <person name="Anishchenko I.M."/>
            <person name="Voigt K."/>
            <person name="de Hoog G.S."/>
            <person name="Smith M.E."/>
            <person name="Heitman J."/>
            <person name="Vilgalys R."/>
            <person name="Stajich J.E."/>
        </authorList>
    </citation>
    <scope>NUCLEOTIDE SEQUENCE [LARGE SCALE GENOMIC DNA]</scope>
    <source>
        <strain evidence="3 4">LSU 92-RS-03</strain>
    </source>
</reference>
<accession>A0A367K0W7</accession>
<sequence>MDRQMNEHDDPESAKEDLVCTDSDSTSSDSLDDQEQDITTPEQGINKNQKCSSEEQEKCNKQDVEVPSLINLTASEESVKTYEMVEDEEPSHPAVYFKLHQKNAPKEPATKAEPSSQPDKLTKNGEFYYLLIESPINQTTEPSLTRIEVRVRNNVSSTSYFHSRGTAWEAMLKWFFILLACSALLAFLLPLLFELDWHNYLSNFRLNV</sequence>
<comment type="caution">
    <text evidence="3">The sequence shown here is derived from an EMBL/GenBank/DDBJ whole genome shotgun (WGS) entry which is preliminary data.</text>
</comment>
<evidence type="ECO:0000313" key="3">
    <source>
        <dbReference type="EMBL" id="RCH95820.1"/>
    </source>
</evidence>
<evidence type="ECO:0000256" key="2">
    <source>
        <dbReference type="SAM" id="Phobius"/>
    </source>
</evidence>
<proteinExistence type="predicted"/>
<dbReference type="AlphaFoldDB" id="A0A367K0W7"/>
<name>A0A367K0W7_RHIST</name>
<feature type="compositionally biased region" description="Polar residues" evidence="1">
    <location>
        <begin position="37"/>
        <end position="51"/>
    </location>
</feature>
<feature type="transmembrane region" description="Helical" evidence="2">
    <location>
        <begin position="174"/>
        <end position="193"/>
    </location>
</feature>
<feature type="compositionally biased region" description="Basic and acidic residues" evidence="1">
    <location>
        <begin position="52"/>
        <end position="64"/>
    </location>
</feature>